<keyword evidence="7" id="KW-0808">Transferase</keyword>
<feature type="transmembrane region" description="Helical" evidence="6">
    <location>
        <begin position="122"/>
        <end position="143"/>
    </location>
</feature>
<feature type="transmembrane region" description="Helical" evidence="6">
    <location>
        <begin position="84"/>
        <end position="102"/>
    </location>
</feature>
<feature type="transmembrane region" description="Helical" evidence="6">
    <location>
        <begin position="389"/>
        <end position="411"/>
    </location>
</feature>
<dbReference type="GO" id="GO:0032153">
    <property type="term" value="C:cell division site"/>
    <property type="evidence" value="ECO:0007669"/>
    <property type="project" value="TreeGrafter"/>
</dbReference>
<dbReference type="GO" id="GO:0051301">
    <property type="term" value="P:cell division"/>
    <property type="evidence" value="ECO:0007669"/>
    <property type="project" value="InterPro"/>
</dbReference>
<dbReference type="PANTHER" id="PTHR30474:SF1">
    <property type="entry name" value="PEPTIDOGLYCAN GLYCOSYLTRANSFERASE MRDB"/>
    <property type="match status" value="1"/>
</dbReference>
<feature type="transmembrane region" description="Helical" evidence="6">
    <location>
        <begin position="355"/>
        <end position="377"/>
    </location>
</feature>
<proteinExistence type="predicted"/>
<feature type="transmembrane region" description="Helical" evidence="6">
    <location>
        <begin position="178"/>
        <end position="194"/>
    </location>
</feature>
<dbReference type="GO" id="GO:0005886">
    <property type="term" value="C:plasma membrane"/>
    <property type="evidence" value="ECO:0007669"/>
    <property type="project" value="TreeGrafter"/>
</dbReference>
<evidence type="ECO:0000313" key="7">
    <source>
        <dbReference type="EMBL" id="AWT60847.1"/>
    </source>
</evidence>
<dbReference type="EC" id="2.4.1.129" evidence="7"/>
<reference evidence="7 8" key="1">
    <citation type="submission" date="2018-06" db="EMBL/GenBank/DDBJ databases">
        <title>Draft Genome Sequence of a Novel Marine Bacterium Related to the Verrucomicrobia.</title>
        <authorList>
            <person name="Vosseberg J."/>
            <person name="Martijn J."/>
            <person name="Ettema T.J.G."/>
        </authorList>
    </citation>
    <scope>NUCLEOTIDE SEQUENCE [LARGE SCALE GENOMIC DNA]</scope>
    <source>
        <strain evidence="7">TARA_B100001123</strain>
    </source>
</reference>
<sequence length="418" mass="46846">MPFRLRKNYQELFAQASHQRTDWVQPVCIVILGITGVFFIYSAQAYSEYSQWMRQIVWLFIGASIYLTLARIDYNLFLEKGHLIYYACIGLLLMLELSSPPFNLPFLGIKRFNAWRWLDFGVAYIQPSEAAKIGVLIIVSSLLARSEIGTFRESLVVLGKVGLVVLIPILLIFMQPDLGSALVFPPVVFALLYVSKLSKRFFAAVFVIFLLLMGILTVDIYRYNVFLKENDIPAFQIGGRFEKHSWVPLKDFQRNRILGFVAPNAVDPRGIGVSWNLRQSLISVGSGGLTGKGWSEGTQAKLGYLPQSVAHNDFIFSVLAEEKGFLGSVVVIGLYMLMLGNGIRIARSARDRFGMLLAVGVSIIFMVHVFVNIGMTIGLMPITGLPLPFLSYGGSFILSCCILQGLVQSVYRYRRDFS</sequence>
<accession>A0A2Z4AKL3</accession>
<keyword evidence="7" id="KW-0328">Glycosyltransferase</keyword>
<evidence type="ECO:0000313" key="8">
    <source>
        <dbReference type="Proteomes" id="UP000247465"/>
    </source>
</evidence>
<gene>
    <name evidence="7" type="primary">mrdB</name>
    <name evidence="7" type="ORF">DF168_02071</name>
</gene>
<dbReference type="GO" id="GO:0008360">
    <property type="term" value="P:regulation of cell shape"/>
    <property type="evidence" value="ECO:0007669"/>
    <property type="project" value="UniProtKB-KW"/>
</dbReference>
<dbReference type="EMBL" id="CP029803">
    <property type="protein sequence ID" value="AWT60847.1"/>
    <property type="molecule type" value="Genomic_DNA"/>
</dbReference>
<feature type="transmembrane region" description="Helical" evidence="6">
    <location>
        <begin position="201"/>
        <end position="221"/>
    </location>
</feature>
<evidence type="ECO:0000256" key="4">
    <source>
        <dbReference type="ARBA" id="ARBA00022989"/>
    </source>
</evidence>
<feature type="transmembrane region" description="Helical" evidence="6">
    <location>
        <begin position="324"/>
        <end position="343"/>
    </location>
</feature>
<keyword evidence="3" id="KW-0133">Cell shape</keyword>
<organism evidence="7 8">
    <name type="scientific">Candidatus Moanibacter tarae</name>
    <dbReference type="NCBI Taxonomy" id="2200854"/>
    <lineage>
        <taxon>Bacteria</taxon>
        <taxon>Pseudomonadati</taxon>
        <taxon>Verrucomicrobiota</taxon>
        <taxon>Opitutia</taxon>
        <taxon>Puniceicoccales</taxon>
        <taxon>Puniceicoccales incertae sedis</taxon>
        <taxon>Candidatus Moanibacter</taxon>
    </lineage>
</organism>
<feature type="transmembrane region" description="Helical" evidence="6">
    <location>
        <begin position="55"/>
        <end position="72"/>
    </location>
</feature>
<protein>
    <submittedName>
        <fullName evidence="7">Peptidoglycan glycosyltransferase MrdB</fullName>
        <ecNumber evidence="7">2.4.1.129</ecNumber>
    </submittedName>
</protein>
<comment type="subcellular location">
    <subcellularLocation>
        <location evidence="1">Membrane</location>
        <topology evidence="1">Multi-pass membrane protein</topology>
    </subcellularLocation>
</comment>
<keyword evidence="2 6" id="KW-0812">Transmembrane</keyword>
<evidence type="ECO:0000256" key="5">
    <source>
        <dbReference type="ARBA" id="ARBA00023136"/>
    </source>
</evidence>
<dbReference type="KEGG" id="mtar:DF168_02071"/>
<dbReference type="GO" id="GO:0015648">
    <property type="term" value="F:lipid-linked peptidoglycan transporter activity"/>
    <property type="evidence" value="ECO:0007669"/>
    <property type="project" value="TreeGrafter"/>
</dbReference>
<dbReference type="Pfam" id="PF01098">
    <property type="entry name" value="FTSW_RODA_SPOVE"/>
    <property type="match status" value="1"/>
</dbReference>
<evidence type="ECO:0000256" key="3">
    <source>
        <dbReference type="ARBA" id="ARBA00022960"/>
    </source>
</evidence>
<keyword evidence="5 6" id="KW-0472">Membrane</keyword>
<evidence type="ECO:0000256" key="6">
    <source>
        <dbReference type="SAM" id="Phobius"/>
    </source>
</evidence>
<dbReference type="GO" id="GO:0016757">
    <property type="term" value="F:glycosyltransferase activity"/>
    <property type="evidence" value="ECO:0007669"/>
    <property type="project" value="UniProtKB-KW"/>
</dbReference>
<dbReference type="AlphaFoldDB" id="A0A2Z4AKL3"/>
<keyword evidence="4 6" id="KW-1133">Transmembrane helix</keyword>
<evidence type="ECO:0000256" key="1">
    <source>
        <dbReference type="ARBA" id="ARBA00004141"/>
    </source>
</evidence>
<name>A0A2Z4AKL3_9BACT</name>
<feature type="transmembrane region" description="Helical" evidence="6">
    <location>
        <begin position="155"/>
        <end position="172"/>
    </location>
</feature>
<evidence type="ECO:0000256" key="2">
    <source>
        <dbReference type="ARBA" id="ARBA00022692"/>
    </source>
</evidence>
<feature type="transmembrane region" description="Helical" evidence="6">
    <location>
        <begin position="21"/>
        <end position="43"/>
    </location>
</feature>
<dbReference type="Proteomes" id="UP000247465">
    <property type="component" value="Chromosome"/>
</dbReference>
<dbReference type="InterPro" id="IPR001182">
    <property type="entry name" value="FtsW/RodA"/>
</dbReference>
<dbReference type="PANTHER" id="PTHR30474">
    <property type="entry name" value="CELL CYCLE PROTEIN"/>
    <property type="match status" value="1"/>
</dbReference>